<dbReference type="GO" id="GO:0033557">
    <property type="term" value="C:Slx1-Slx4 complex"/>
    <property type="evidence" value="ECO:0007669"/>
    <property type="project" value="UniProtKB-UniRule"/>
</dbReference>
<keyword evidence="3 8" id="KW-0227">DNA damage</keyword>
<evidence type="ECO:0000256" key="6">
    <source>
        <dbReference type="ARBA" id="ARBA00023204"/>
    </source>
</evidence>
<dbReference type="InterPro" id="IPR050381">
    <property type="entry name" value="SLX1_endonuclease"/>
</dbReference>
<dbReference type="SMART" id="SM00465">
    <property type="entry name" value="GIYc"/>
    <property type="match status" value="1"/>
</dbReference>
<comment type="similarity">
    <text evidence="8">Belongs to the SLX1 family.</text>
</comment>
<evidence type="ECO:0000256" key="7">
    <source>
        <dbReference type="ARBA" id="ARBA00023242"/>
    </source>
</evidence>
<evidence type="ECO:0000256" key="1">
    <source>
        <dbReference type="ARBA" id="ARBA00022722"/>
    </source>
</evidence>
<dbReference type="EMBL" id="CAUOFW020004169">
    <property type="protein sequence ID" value="CAK9164107.1"/>
    <property type="molecule type" value="Genomic_DNA"/>
</dbReference>
<dbReference type="InterPro" id="IPR000305">
    <property type="entry name" value="GIY-YIG_endonuc"/>
</dbReference>
<protein>
    <recommendedName>
        <fullName evidence="8">Structure-specific endonuclease subunit SLX1 homolog</fullName>
        <ecNumber evidence="8">3.1.-.-</ecNumber>
    </recommendedName>
</protein>
<evidence type="ECO:0000259" key="10">
    <source>
        <dbReference type="PROSITE" id="PS50164"/>
    </source>
</evidence>
<dbReference type="Proteomes" id="UP001642360">
    <property type="component" value="Unassembled WGS sequence"/>
</dbReference>
<feature type="region of interest" description="Disordered" evidence="9">
    <location>
        <begin position="215"/>
        <end position="237"/>
    </location>
</feature>
<name>A0ABC8T3V8_9AQUA</name>
<feature type="compositionally biased region" description="Basic and acidic residues" evidence="9">
    <location>
        <begin position="18"/>
        <end position="31"/>
    </location>
</feature>
<evidence type="ECO:0000256" key="8">
    <source>
        <dbReference type="HAMAP-Rule" id="MF_03100"/>
    </source>
</evidence>
<keyword evidence="4 8" id="KW-0378">Hydrolase</keyword>
<dbReference type="InterPro" id="IPR027520">
    <property type="entry name" value="Slx1"/>
</dbReference>
<dbReference type="Gene3D" id="3.40.1440.10">
    <property type="entry name" value="GIY-YIG endonuclease"/>
    <property type="match status" value="1"/>
</dbReference>
<dbReference type="GO" id="GO:0006281">
    <property type="term" value="P:DNA repair"/>
    <property type="evidence" value="ECO:0007669"/>
    <property type="project" value="UniProtKB-UniRule"/>
</dbReference>
<proteinExistence type="inferred from homology"/>
<evidence type="ECO:0000256" key="4">
    <source>
        <dbReference type="ARBA" id="ARBA00022801"/>
    </source>
</evidence>
<evidence type="ECO:0000313" key="12">
    <source>
        <dbReference type="Proteomes" id="UP001642360"/>
    </source>
</evidence>
<dbReference type="AlphaFoldDB" id="A0ABC8T3V8"/>
<comment type="caution">
    <text evidence="11">The sequence shown here is derived from an EMBL/GenBank/DDBJ whole genome shotgun (WGS) entry which is preliminary data.</text>
</comment>
<dbReference type="PROSITE" id="PS50164">
    <property type="entry name" value="GIY_YIG"/>
    <property type="match status" value="1"/>
</dbReference>
<dbReference type="FunFam" id="3.40.1440.10:FF:000005">
    <property type="entry name" value="Structure-specific endonuclease subunit SLX1 homolog"/>
    <property type="match status" value="1"/>
</dbReference>
<dbReference type="Pfam" id="PF01541">
    <property type="entry name" value="GIY-YIG"/>
    <property type="match status" value="1"/>
</dbReference>
<dbReference type="EC" id="3.1.-.-" evidence="8"/>
<organism evidence="11 12">
    <name type="scientific">Ilex paraguariensis</name>
    <name type="common">yerba mate</name>
    <dbReference type="NCBI Taxonomy" id="185542"/>
    <lineage>
        <taxon>Eukaryota</taxon>
        <taxon>Viridiplantae</taxon>
        <taxon>Streptophyta</taxon>
        <taxon>Embryophyta</taxon>
        <taxon>Tracheophyta</taxon>
        <taxon>Spermatophyta</taxon>
        <taxon>Magnoliopsida</taxon>
        <taxon>eudicotyledons</taxon>
        <taxon>Gunneridae</taxon>
        <taxon>Pentapetalae</taxon>
        <taxon>asterids</taxon>
        <taxon>campanulids</taxon>
        <taxon>Aquifoliales</taxon>
        <taxon>Aquifoliaceae</taxon>
        <taxon>Ilex</taxon>
    </lineage>
</organism>
<keyword evidence="12" id="KW-1185">Reference proteome</keyword>
<evidence type="ECO:0000256" key="3">
    <source>
        <dbReference type="ARBA" id="ARBA00022763"/>
    </source>
</evidence>
<dbReference type="InterPro" id="IPR035901">
    <property type="entry name" value="GIY-YIG_endonuc_sf"/>
</dbReference>
<feature type="region of interest" description="Disordered" evidence="9">
    <location>
        <begin position="1"/>
        <end position="31"/>
    </location>
</feature>
<keyword evidence="7 8" id="KW-0539">Nucleus</keyword>
<dbReference type="GO" id="GO:0016787">
    <property type="term" value="F:hydrolase activity"/>
    <property type="evidence" value="ECO:0007669"/>
    <property type="project" value="UniProtKB-KW"/>
</dbReference>
<comment type="subcellular location">
    <subcellularLocation>
        <location evidence="8">Nucleus</location>
    </subcellularLocation>
</comment>
<comment type="cofactor">
    <cofactor evidence="8">
        <name>a divalent metal cation</name>
        <dbReference type="ChEBI" id="CHEBI:60240"/>
    </cofactor>
</comment>
<comment type="caution">
    <text evidence="8">Lacks conserved residue(s) required for the propagation of feature annotation.</text>
</comment>
<dbReference type="PANTHER" id="PTHR20208:SF10">
    <property type="entry name" value="STRUCTURE-SPECIFIC ENDONUCLEASE SUBUNIT SLX1"/>
    <property type="match status" value="1"/>
</dbReference>
<gene>
    <name evidence="11" type="ORF">ILEXP_LOCUS33205</name>
</gene>
<dbReference type="HAMAP" id="MF_03100">
    <property type="entry name" value="Endonuc_su_Slx1"/>
    <property type="match status" value="1"/>
</dbReference>
<dbReference type="PANTHER" id="PTHR20208">
    <property type="entry name" value="STRUCTURE-SPECIFIC ENDONUCLEASE SUBUNIT SLX1"/>
    <property type="match status" value="1"/>
</dbReference>
<accession>A0ABC8T3V8</accession>
<evidence type="ECO:0000256" key="5">
    <source>
        <dbReference type="ARBA" id="ARBA00023172"/>
    </source>
</evidence>
<keyword evidence="5 8" id="KW-0233">DNA recombination</keyword>
<reference evidence="11 12" key="1">
    <citation type="submission" date="2024-02" db="EMBL/GenBank/DDBJ databases">
        <authorList>
            <person name="Vignale AGUSTIN F."/>
            <person name="Sosa J E."/>
            <person name="Modenutti C."/>
        </authorList>
    </citation>
    <scope>NUCLEOTIDE SEQUENCE [LARGE SCALE GENOMIC DNA]</scope>
</reference>
<dbReference type="GO" id="GO:0006310">
    <property type="term" value="P:DNA recombination"/>
    <property type="evidence" value="ECO:0007669"/>
    <property type="project" value="UniProtKB-UniRule"/>
</dbReference>
<keyword evidence="1 8" id="KW-0540">Nuclease</keyword>
<keyword evidence="6 8" id="KW-0234">DNA repair</keyword>
<sequence>MGRRKRTENPETIIRRGGQKDEERVGEVEEVGGEKEKGGRFFSCYLLTSLSPRHTRSTYIGFTVNPRRRIRQHNGEIRSGAGRTKNKRPWEMVLCIYGFPTHVAALQFEWAWQHPVESLAVRKAAATFKSLSGLTNKIKLAYTMLTLPAWQSLKLTFNFFTTKYQKHTAGCPSLPKHMKVQVCSMDELPCYRGSESNDHENGELDDDGECDGTSGFQGYIAEGSSHETNHSSADNHNSIEENTHEQMGWIEENTREQMGWIEENTGEQFGGAEEFGERQARDSSCRSASLRKLFCHSYSPVRAFSSSLARPHSTTATVEDGDMFRLIEESSFELDSPSPIPLTTTIAAEKDQHAIKRSTTSCEAEVIDLFTPSPCYNTSSGSKKRRFSTICPEIIDLTKSPIFV</sequence>
<evidence type="ECO:0000256" key="9">
    <source>
        <dbReference type="SAM" id="MobiDB-lite"/>
    </source>
</evidence>
<feature type="domain" description="GIY-YIG" evidence="10">
    <location>
        <begin position="40"/>
        <end position="125"/>
    </location>
</feature>
<evidence type="ECO:0000313" key="11">
    <source>
        <dbReference type="EMBL" id="CAK9164107.1"/>
    </source>
</evidence>
<comment type="subunit">
    <text evidence="8">Forms a heterodimer with a member of the SLX4 family.</text>
</comment>
<evidence type="ECO:0000256" key="2">
    <source>
        <dbReference type="ARBA" id="ARBA00022759"/>
    </source>
</evidence>
<keyword evidence="2 8" id="KW-0255">Endonuclease</keyword>
<comment type="function">
    <text evidence="8">Catalytic subunit of a heterodimeric structure-specific endonuclease that resolves DNA secondary structures generated during DNA repair and recombination. Has endonuclease activity towards branched DNA substrates, introducing single-strand cuts in duplex DNA close to junctions with ss-DNA.</text>
</comment>
<dbReference type="CDD" id="cd10455">
    <property type="entry name" value="GIY-YIG_SLX1"/>
    <property type="match status" value="1"/>
</dbReference>
<dbReference type="SUPFAM" id="SSF82771">
    <property type="entry name" value="GIY-YIG endonuclease"/>
    <property type="match status" value="1"/>
</dbReference>
<dbReference type="GO" id="GO:0004520">
    <property type="term" value="F:DNA endonuclease activity"/>
    <property type="evidence" value="ECO:0007669"/>
    <property type="project" value="UniProtKB-UniRule"/>
</dbReference>